<dbReference type="SUPFAM" id="SSF102588">
    <property type="entry name" value="LmbE-like"/>
    <property type="match status" value="1"/>
</dbReference>
<dbReference type="EMBL" id="MSCP01000003">
    <property type="protein sequence ID" value="PQJ85426.1"/>
    <property type="molecule type" value="Genomic_DNA"/>
</dbReference>
<dbReference type="Proteomes" id="UP000239273">
    <property type="component" value="Unassembled WGS sequence"/>
</dbReference>
<evidence type="ECO:0000313" key="2">
    <source>
        <dbReference type="EMBL" id="PQJ85426.1"/>
    </source>
</evidence>
<name>A0A2S7X5F1_9GAMM</name>
<dbReference type="InterPro" id="IPR024078">
    <property type="entry name" value="LmbE-like_dom_sf"/>
</dbReference>
<accession>A0A2S7X5F1</accession>
<evidence type="ECO:0008006" key="5">
    <source>
        <dbReference type="Google" id="ProtNLM"/>
    </source>
</evidence>
<comment type="caution">
    <text evidence="2">The sequence shown here is derived from an EMBL/GenBank/DDBJ whole genome shotgun (WGS) entry which is preliminary data.</text>
</comment>
<sequence length="423" mass="48300">MKKVDYEYPLKATWECDTNISENGFLKCDDQNSFITENHTILLRFDYTSLSKKKPGIISVNGCKISNKQYFEANQTGIRYLNITGIKNLNDISITCKNCKISSNNQLLGFKNPDLSSGPILIIAPHADDAELSAYGLYSDYAPNIWIATVNIGSNLQSLERQYVQNLDVEISSAEKRKGYIRSWNSMTTPLLAKVPMQQLLCLGYFNISSSSILNTPKDKVLHPSISDISPHDFRQWNHVKLSNDTNNINSGAALIQDFIELIEHIKPTTILVTHPEIDPHDEHIASANALHLALQKSTFIPENILFYVNHLRGIKLFPYGPEHSRTALPPWFSNSALLNDSSCYSHSLSYSKQQEKVLAFDTMHDLRSKDRVEKKLKRWINQRIKKNDYQYYGNHSYFQTHIKADEVFISINGNDFKNKKFS</sequence>
<proteinExistence type="predicted"/>
<dbReference type="EMBL" id="BSOU01000010">
    <property type="protein sequence ID" value="GLR76393.1"/>
    <property type="molecule type" value="Genomic_DNA"/>
</dbReference>
<dbReference type="AlphaFoldDB" id="A0A2S7X5F1"/>
<reference evidence="1" key="4">
    <citation type="submission" date="2023-01" db="EMBL/GenBank/DDBJ databases">
        <title>Draft genome sequence of Aliivibrio sifiae strain NBRC 105001.</title>
        <authorList>
            <person name="Sun Q."/>
            <person name="Mori K."/>
        </authorList>
    </citation>
    <scope>NUCLEOTIDE SEQUENCE</scope>
    <source>
        <strain evidence="1">NBRC 105001</strain>
    </source>
</reference>
<evidence type="ECO:0000313" key="1">
    <source>
        <dbReference type="EMBL" id="GLR76393.1"/>
    </source>
</evidence>
<dbReference type="OrthoDB" id="7007936at2"/>
<keyword evidence="4" id="KW-1185">Reference proteome</keyword>
<dbReference type="Proteomes" id="UP001156660">
    <property type="component" value="Unassembled WGS sequence"/>
</dbReference>
<dbReference type="Gene3D" id="3.40.50.10320">
    <property type="entry name" value="LmbE-like"/>
    <property type="match status" value="1"/>
</dbReference>
<evidence type="ECO:0000313" key="4">
    <source>
        <dbReference type="Proteomes" id="UP001156660"/>
    </source>
</evidence>
<organism evidence="2 3">
    <name type="scientific">Aliivibrio sifiae</name>
    <dbReference type="NCBI Taxonomy" id="566293"/>
    <lineage>
        <taxon>Bacteria</taxon>
        <taxon>Pseudomonadati</taxon>
        <taxon>Pseudomonadota</taxon>
        <taxon>Gammaproteobacteria</taxon>
        <taxon>Vibrionales</taxon>
        <taxon>Vibrionaceae</taxon>
        <taxon>Aliivibrio</taxon>
    </lineage>
</organism>
<reference evidence="4" key="3">
    <citation type="journal article" date="2019" name="Int. J. Syst. Evol. Microbiol.">
        <title>The Global Catalogue of Microorganisms (GCM) 10K type strain sequencing project: providing services to taxonomists for standard genome sequencing and annotation.</title>
        <authorList>
            <consortium name="The Broad Institute Genomics Platform"/>
            <consortium name="The Broad Institute Genome Sequencing Center for Infectious Disease"/>
            <person name="Wu L."/>
            <person name="Ma J."/>
        </authorList>
    </citation>
    <scope>NUCLEOTIDE SEQUENCE [LARGE SCALE GENOMIC DNA]</scope>
    <source>
        <strain evidence="4">NBRC 105001</strain>
    </source>
</reference>
<reference evidence="2 3" key="2">
    <citation type="submission" date="2016-12" db="EMBL/GenBank/DDBJ databases">
        <title>Diversity of luminous bacteria.</title>
        <authorList>
            <person name="Yoshizawa S."/>
            <person name="Kogure K."/>
        </authorList>
    </citation>
    <scope>NUCLEOTIDE SEQUENCE [LARGE SCALE GENOMIC DNA]</scope>
    <source>
        <strain evidence="2 3">NBRC 105001</strain>
    </source>
</reference>
<gene>
    <name evidence="2" type="ORF">BTO23_19090</name>
    <name evidence="1" type="ORF">GCM10007855_32680</name>
</gene>
<dbReference type="RefSeq" id="WP_061013239.1">
    <property type="nucleotide sequence ID" value="NZ_BSOU01000010.1"/>
</dbReference>
<reference evidence="1" key="1">
    <citation type="journal article" date="2014" name="Int. J. Syst. Evol. Microbiol.">
        <title>Complete genome of a new Firmicutes species belonging to the dominant human colonic microbiota ('Ruminococcus bicirculans') reveals two chromosomes and a selective capacity to utilize plant glucans.</title>
        <authorList>
            <consortium name="NISC Comparative Sequencing Program"/>
            <person name="Wegmann U."/>
            <person name="Louis P."/>
            <person name="Goesmann A."/>
            <person name="Henrissat B."/>
            <person name="Duncan S.H."/>
            <person name="Flint H.J."/>
        </authorList>
    </citation>
    <scope>NUCLEOTIDE SEQUENCE</scope>
    <source>
        <strain evidence="1">NBRC 105001</strain>
    </source>
</reference>
<protein>
    <recommendedName>
        <fullName evidence="5">PIG-L family deacetylase</fullName>
    </recommendedName>
</protein>
<evidence type="ECO:0000313" key="3">
    <source>
        <dbReference type="Proteomes" id="UP000239273"/>
    </source>
</evidence>